<dbReference type="EMBL" id="JASNVP010000004">
    <property type="protein sequence ID" value="MDK4325853.1"/>
    <property type="molecule type" value="Genomic_DNA"/>
</dbReference>
<gene>
    <name evidence="4" type="ORF">QPX54_04895</name>
</gene>
<accession>A0AAP4F9X0</accession>
<sequence>MSLPQQSYLINLLSPNYIADHTDPGSFHKGSTIDPAAISGHTVTDKSIKAFVQGSTIHPYEVHIKLVEGVPITYCSCPVQHQWCKHCVAVGLRSIALFQAPEDRFLENFVETASPSEIVSAFRQIFQWEPQVQLPLQLHVLAHTGTTVSISEFLEDHLGKAIGSFLPPRWTENSPPSGTGAHSSSQPGVGKREHTARFEEMMVIFRHFLDHGHTELLLPYLEEFIKQLATNRTLSLAGSEAAKNTLNDALALHLSAAKAVVNSPDTHAGAEIARWITWTYFFNEDIAPRLPVYAAEKALGQTSIDYCVNFAFLAEGYYGKEHPRLWPYLRDVIAIAAPPQASAITAYAESLGLPRNNADAATDEVPGEC</sequence>
<keyword evidence="1" id="KW-0862">Zinc</keyword>
<dbReference type="InterPro" id="IPR007527">
    <property type="entry name" value="Znf_SWIM"/>
</dbReference>
<evidence type="ECO:0000313" key="5">
    <source>
        <dbReference type="Proteomes" id="UP001226160"/>
    </source>
</evidence>
<name>A0AAP4F9X0_9CORY</name>
<feature type="region of interest" description="Disordered" evidence="2">
    <location>
        <begin position="169"/>
        <end position="192"/>
    </location>
</feature>
<proteinExistence type="predicted"/>
<comment type="caution">
    <text evidence="4">The sequence shown here is derived from an EMBL/GenBank/DDBJ whole genome shotgun (WGS) entry which is preliminary data.</text>
</comment>
<reference evidence="4" key="1">
    <citation type="submission" date="2023-05" db="EMBL/GenBank/DDBJ databases">
        <title>Metabolic capabilities are highly conserved among human nasal-associated Corynebacterium species in pangenomic analyses.</title>
        <authorList>
            <person name="Tran T.H."/>
            <person name="Roberts A.Q."/>
            <person name="Escapa I.F."/>
            <person name="Gao W."/>
            <person name="Conlan S."/>
            <person name="Kong H."/>
            <person name="Segre J.A."/>
            <person name="Kelly M.S."/>
            <person name="Lemon K.P."/>
        </authorList>
    </citation>
    <scope>NUCLEOTIDE SEQUENCE</scope>
    <source>
        <strain evidence="4">KPL2654</strain>
    </source>
</reference>
<keyword evidence="1" id="KW-0479">Metal-binding</keyword>
<organism evidence="4 5">
    <name type="scientific">Corynebacterium propinquum</name>
    <dbReference type="NCBI Taxonomy" id="43769"/>
    <lineage>
        <taxon>Bacteria</taxon>
        <taxon>Bacillati</taxon>
        <taxon>Actinomycetota</taxon>
        <taxon>Actinomycetes</taxon>
        <taxon>Mycobacteriales</taxon>
        <taxon>Corynebacteriaceae</taxon>
        <taxon>Corynebacterium</taxon>
    </lineage>
</organism>
<protein>
    <recommendedName>
        <fullName evidence="3">SWIM-type domain-containing protein</fullName>
    </recommendedName>
</protein>
<dbReference type="AlphaFoldDB" id="A0AAP4F9X0"/>
<dbReference type="Proteomes" id="UP001226160">
    <property type="component" value="Unassembled WGS sequence"/>
</dbReference>
<feature type="compositionally biased region" description="Polar residues" evidence="2">
    <location>
        <begin position="171"/>
        <end position="187"/>
    </location>
</feature>
<evidence type="ECO:0000256" key="1">
    <source>
        <dbReference type="PROSITE-ProRule" id="PRU00325"/>
    </source>
</evidence>
<evidence type="ECO:0000313" key="4">
    <source>
        <dbReference type="EMBL" id="MDK4325853.1"/>
    </source>
</evidence>
<feature type="domain" description="SWIM-type" evidence="3">
    <location>
        <begin position="60"/>
        <end position="95"/>
    </location>
</feature>
<dbReference type="RefSeq" id="WP_049150199.1">
    <property type="nucleotide sequence ID" value="NZ_CP091865.1"/>
</dbReference>
<evidence type="ECO:0000256" key="2">
    <source>
        <dbReference type="SAM" id="MobiDB-lite"/>
    </source>
</evidence>
<evidence type="ECO:0000259" key="3">
    <source>
        <dbReference type="PROSITE" id="PS50966"/>
    </source>
</evidence>
<keyword evidence="1" id="KW-0863">Zinc-finger</keyword>
<dbReference type="PROSITE" id="PS50966">
    <property type="entry name" value="ZF_SWIM"/>
    <property type="match status" value="1"/>
</dbReference>
<dbReference type="GO" id="GO:0008270">
    <property type="term" value="F:zinc ion binding"/>
    <property type="evidence" value="ECO:0007669"/>
    <property type="project" value="UniProtKB-KW"/>
</dbReference>